<protein>
    <recommendedName>
        <fullName evidence="2">HTH-type transcriptional repressor KstR2 C-terminal domain-containing protein</fullName>
    </recommendedName>
</protein>
<dbReference type="AlphaFoldDB" id="A0A645GZ39"/>
<organism evidence="1">
    <name type="scientific">bioreactor metagenome</name>
    <dbReference type="NCBI Taxonomy" id="1076179"/>
    <lineage>
        <taxon>unclassified sequences</taxon>
        <taxon>metagenomes</taxon>
        <taxon>ecological metagenomes</taxon>
    </lineage>
</organism>
<comment type="caution">
    <text evidence="1">The sequence shown here is derived from an EMBL/GenBank/DDBJ whole genome shotgun (WGS) entry which is preliminary data.</text>
</comment>
<proteinExistence type="predicted"/>
<sequence length="98" mass="11046">MKAVYKAQLGDHVDGDAVMSYNRDLYSMFSRILAHGIARGEFRADLEPDMQARQLMLAIRGVTFEWCIRYPEFGLKAQALAHFSLLLKGLCAENAPKP</sequence>
<accession>A0A645GZ39</accession>
<dbReference type="InterPro" id="IPR036271">
    <property type="entry name" value="Tet_transcr_reg_TetR-rel_C_sf"/>
</dbReference>
<dbReference type="EMBL" id="VSSQ01083826">
    <property type="protein sequence ID" value="MPN32037.1"/>
    <property type="molecule type" value="Genomic_DNA"/>
</dbReference>
<gene>
    <name evidence="1" type="ORF">SDC9_179513</name>
</gene>
<name>A0A645GZ39_9ZZZZ</name>
<evidence type="ECO:0000313" key="1">
    <source>
        <dbReference type="EMBL" id="MPN32037.1"/>
    </source>
</evidence>
<dbReference type="SUPFAM" id="SSF48498">
    <property type="entry name" value="Tetracyclin repressor-like, C-terminal domain"/>
    <property type="match status" value="1"/>
</dbReference>
<reference evidence="1" key="1">
    <citation type="submission" date="2019-08" db="EMBL/GenBank/DDBJ databases">
        <authorList>
            <person name="Kucharzyk K."/>
            <person name="Murdoch R.W."/>
            <person name="Higgins S."/>
            <person name="Loffler F."/>
        </authorList>
    </citation>
    <scope>NUCLEOTIDE SEQUENCE</scope>
</reference>
<dbReference type="Gene3D" id="1.10.357.10">
    <property type="entry name" value="Tetracycline Repressor, domain 2"/>
    <property type="match status" value="1"/>
</dbReference>
<evidence type="ECO:0008006" key="2">
    <source>
        <dbReference type="Google" id="ProtNLM"/>
    </source>
</evidence>